<evidence type="ECO:0000256" key="4">
    <source>
        <dbReference type="ARBA" id="ARBA00022989"/>
    </source>
</evidence>
<keyword evidence="3 6" id="KW-0812">Transmembrane</keyword>
<organism evidence="7 8">
    <name type="scientific">Planosporangium flavigriseum</name>
    <dbReference type="NCBI Taxonomy" id="373681"/>
    <lineage>
        <taxon>Bacteria</taxon>
        <taxon>Bacillati</taxon>
        <taxon>Actinomycetota</taxon>
        <taxon>Actinomycetes</taxon>
        <taxon>Micromonosporales</taxon>
        <taxon>Micromonosporaceae</taxon>
        <taxon>Planosporangium</taxon>
    </lineage>
</organism>
<gene>
    <name evidence="7" type="ORF">Pfl04_48970</name>
</gene>
<evidence type="ECO:0000256" key="3">
    <source>
        <dbReference type="ARBA" id="ARBA00022692"/>
    </source>
</evidence>
<accession>A0A8J3LNP6</accession>
<dbReference type="InterPro" id="IPR050367">
    <property type="entry name" value="APC_superfamily"/>
</dbReference>
<evidence type="ECO:0000256" key="2">
    <source>
        <dbReference type="ARBA" id="ARBA00022475"/>
    </source>
</evidence>
<proteinExistence type="predicted"/>
<keyword evidence="5 6" id="KW-0472">Membrane</keyword>
<comment type="caution">
    <text evidence="7">The sequence shown here is derived from an EMBL/GenBank/DDBJ whole genome shotgun (WGS) entry which is preliminary data.</text>
</comment>
<feature type="transmembrane region" description="Helical" evidence="6">
    <location>
        <begin position="97"/>
        <end position="119"/>
    </location>
</feature>
<dbReference type="PANTHER" id="PTHR42770">
    <property type="entry name" value="AMINO ACID TRANSPORTER-RELATED"/>
    <property type="match status" value="1"/>
</dbReference>
<name>A0A8J3LNP6_9ACTN</name>
<keyword evidence="8" id="KW-1185">Reference proteome</keyword>
<dbReference type="InterPro" id="IPR002293">
    <property type="entry name" value="AA/rel_permease1"/>
</dbReference>
<dbReference type="RefSeq" id="WP_168077779.1">
    <property type="nucleotide sequence ID" value="NZ_BAAAQJ010000043.1"/>
</dbReference>
<comment type="subcellular location">
    <subcellularLocation>
        <location evidence="1">Cell membrane</location>
        <topology evidence="1">Multi-pass membrane protein</topology>
    </subcellularLocation>
</comment>
<dbReference type="PIRSF" id="PIRSF006060">
    <property type="entry name" value="AA_transporter"/>
    <property type="match status" value="1"/>
</dbReference>
<feature type="transmembrane region" description="Helical" evidence="6">
    <location>
        <begin position="47"/>
        <end position="64"/>
    </location>
</feature>
<dbReference type="Proteomes" id="UP000653674">
    <property type="component" value="Unassembled WGS sequence"/>
</dbReference>
<feature type="transmembrane region" description="Helical" evidence="6">
    <location>
        <begin position="414"/>
        <end position="431"/>
    </location>
</feature>
<feature type="transmembrane region" description="Helical" evidence="6">
    <location>
        <begin position="199"/>
        <end position="218"/>
    </location>
</feature>
<feature type="transmembrane region" description="Helical" evidence="6">
    <location>
        <begin position="131"/>
        <end position="148"/>
    </location>
</feature>
<evidence type="ECO:0000256" key="1">
    <source>
        <dbReference type="ARBA" id="ARBA00004651"/>
    </source>
</evidence>
<keyword evidence="4 6" id="KW-1133">Transmembrane helix</keyword>
<dbReference type="PANTHER" id="PTHR42770:SF16">
    <property type="entry name" value="AMINO ACID PERMEASE"/>
    <property type="match status" value="1"/>
</dbReference>
<dbReference type="Pfam" id="PF13520">
    <property type="entry name" value="AA_permease_2"/>
    <property type="match status" value="1"/>
</dbReference>
<dbReference type="AlphaFoldDB" id="A0A8J3LNP6"/>
<evidence type="ECO:0000256" key="5">
    <source>
        <dbReference type="ARBA" id="ARBA00023136"/>
    </source>
</evidence>
<dbReference type="GO" id="GO:0005886">
    <property type="term" value="C:plasma membrane"/>
    <property type="evidence" value="ECO:0007669"/>
    <property type="project" value="UniProtKB-SubCell"/>
</dbReference>
<protein>
    <submittedName>
        <fullName evidence="7">Amino acid permease</fullName>
    </submittedName>
</protein>
<dbReference type="GO" id="GO:0022857">
    <property type="term" value="F:transmembrane transporter activity"/>
    <property type="evidence" value="ECO:0007669"/>
    <property type="project" value="InterPro"/>
</dbReference>
<evidence type="ECO:0000313" key="7">
    <source>
        <dbReference type="EMBL" id="GIG76493.1"/>
    </source>
</evidence>
<evidence type="ECO:0000256" key="6">
    <source>
        <dbReference type="SAM" id="Phobius"/>
    </source>
</evidence>
<evidence type="ECO:0000313" key="8">
    <source>
        <dbReference type="Proteomes" id="UP000653674"/>
    </source>
</evidence>
<feature type="transmembrane region" description="Helical" evidence="6">
    <location>
        <begin position="443"/>
        <end position="463"/>
    </location>
</feature>
<sequence length="490" mass="51237">MSTVSNSRRKLKLWEALALSLGLMGPTLAMGGNGQGLIDSVGKAVPLVFLLGCVGVGLVAYGFVRLTRYYNHSGNAYALVGATIGPRAGFFAGFAQLGTYLFFSICTLAALGAFTNAFLAAAQPGSEHPFQLPWVVTALIGLALSAFLNTRDTKTVARWLLAIEGIGIVFMIVLAFVILGKGGASSTGLDFSTFSLSGVSFQAVMGAVVAAFLSWAGFEACASLGEETDNPRRNIPRALGGAVLLTSVLFVFVMFAQIVGFGTDDKGLQAFKGSGNTLGALGQNYIGLWFGLVILFTAVMSAFASHLSSAATASRMVYALARDGFGPKSLAELDPKHGSPRNALWVVLAITAVVDVISWASGRPVLGTGDAALDSYFYFAIIGTVCLMFTYLMVEVGVIRFIATGRVAIPKYEIVVPILGVGVIAAAFYFNVKGQDSLLNSPYIAFAWCAVGLVIVLAAPGLARRIGTTLTAELGMDAKGNPAPAARQEI</sequence>
<feature type="transmembrane region" description="Helical" evidence="6">
    <location>
        <begin position="376"/>
        <end position="402"/>
    </location>
</feature>
<dbReference type="Gene3D" id="1.20.1740.10">
    <property type="entry name" value="Amino acid/polyamine transporter I"/>
    <property type="match status" value="1"/>
</dbReference>
<keyword evidence="2" id="KW-1003">Cell membrane</keyword>
<reference evidence="7" key="1">
    <citation type="submission" date="2021-01" db="EMBL/GenBank/DDBJ databases">
        <title>Whole genome shotgun sequence of Planosporangium flavigriseum NBRC 105377.</title>
        <authorList>
            <person name="Komaki H."/>
            <person name="Tamura T."/>
        </authorList>
    </citation>
    <scope>NUCLEOTIDE SEQUENCE</scope>
    <source>
        <strain evidence="7">NBRC 105377</strain>
    </source>
</reference>
<feature type="transmembrane region" description="Helical" evidence="6">
    <location>
        <begin position="343"/>
        <end position="361"/>
    </location>
</feature>
<dbReference type="EMBL" id="BONU01000058">
    <property type="protein sequence ID" value="GIG76493.1"/>
    <property type="molecule type" value="Genomic_DNA"/>
</dbReference>
<feature type="transmembrane region" description="Helical" evidence="6">
    <location>
        <begin position="160"/>
        <end position="179"/>
    </location>
</feature>
<feature type="transmembrane region" description="Helical" evidence="6">
    <location>
        <begin position="286"/>
        <end position="307"/>
    </location>
</feature>
<feature type="transmembrane region" description="Helical" evidence="6">
    <location>
        <begin position="238"/>
        <end position="259"/>
    </location>
</feature>